<feature type="region of interest" description="Disordered" evidence="1">
    <location>
        <begin position="1"/>
        <end position="26"/>
    </location>
</feature>
<organism evidence="2">
    <name type="scientific">marine metagenome</name>
    <dbReference type="NCBI Taxonomy" id="408172"/>
    <lineage>
        <taxon>unclassified sequences</taxon>
        <taxon>metagenomes</taxon>
        <taxon>ecological metagenomes</taxon>
    </lineage>
</organism>
<reference evidence="2" key="1">
    <citation type="submission" date="2018-05" db="EMBL/GenBank/DDBJ databases">
        <authorList>
            <person name="Lanie J.A."/>
            <person name="Ng W.-L."/>
            <person name="Kazmierczak K.M."/>
            <person name="Andrzejewski T.M."/>
            <person name="Davidsen T.M."/>
            <person name="Wayne K.J."/>
            <person name="Tettelin H."/>
            <person name="Glass J.I."/>
            <person name="Rusch D."/>
            <person name="Podicherti R."/>
            <person name="Tsui H.-C.T."/>
            <person name="Winkler M.E."/>
        </authorList>
    </citation>
    <scope>NUCLEOTIDE SEQUENCE</scope>
</reference>
<dbReference type="EMBL" id="UINC01229287">
    <property type="protein sequence ID" value="SVE60941.1"/>
    <property type="molecule type" value="Genomic_DNA"/>
</dbReference>
<feature type="non-terminal residue" evidence="2">
    <location>
        <position position="1"/>
    </location>
</feature>
<evidence type="ECO:0000256" key="1">
    <source>
        <dbReference type="SAM" id="MobiDB-lite"/>
    </source>
</evidence>
<sequence>RNEHDTAIIKEDARQKKIKGLLPTTP</sequence>
<gene>
    <name evidence="2" type="ORF">METZ01_LOCUS513795</name>
</gene>
<name>A0A383EVZ3_9ZZZZ</name>
<accession>A0A383EVZ3</accession>
<feature type="compositionally biased region" description="Basic and acidic residues" evidence="1">
    <location>
        <begin position="1"/>
        <end position="15"/>
    </location>
</feature>
<protein>
    <submittedName>
        <fullName evidence="2">Uncharacterized protein</fullName>
    </submittedName>
</protein>
<dbReference type="AlphaFoldDB" id="A0A383EVZ3"/>
<proteinExistence type="predicted"/>
<evidence type="ECO:0000313" key="2">
    <source>
        <dbReference type="EMBL" id="SVE60941.1"/>
    </source>
</evidence>